<evidence type="ECO:0000256" key="1">
    <source>
        <dbReference type="SAM" id="MobiDB-lite"/>
    </source>
</evidence>
<accession>A0A0D0BBU0</accession>
<dbReference type="Proteomes" id="UP000053593">
    <property type="component" value="Unassembled WGS sequence"/>
</dbReference>
<gene>
    <name evidence="2" type="ORF">GYMLUDRAFT_251691</name>
</gene>
<sequence>MCRDYDNLASSSSITGSCEDIDDDRSESSGMLEYKPPRGMRIVRTRKELFYNAHESTIIVDPMSYPSQVFA</sequence>
<organism evidence="2 3">
    <name type="scientific">Collybiopsis luxurians FD-317 M1</name>
    <dbReference type="NCBI Taxonomy" id="944289"/>
    <lineage>
        <taxon>Eukaryota</taxon>
        <taxon>Fungi</taxon>
        <taxon>Dikarya</taxon>
        <taxon>Basidiomycota</taxon>
        <taxon>Agaricomycotina</taxon>
        <taxon>Agaricomycetes</taxon>
        <taxon>Agaricomycetidae</taxon>
        <taxon>Agaricales</taxon>
        <taxon>Marasmiineae</taxon>
        <taxon>Omphalotaceae</taxon>
        <taxon>Collybiopsis</taxon>
        <taxon>Collybiopsis luxurians</taxon>
    </lineage>
</organism>
<dbReference type="AlphaFoldDB" id="A0A0D0BBU0"/>
<evidence type="ECO:0000313" key="2">
    <source>
        <dbReference type="EMBL" id="KIK51841.1"/>
    </source>
</evidence>
<evidence type="ECO:0000313" key="3">
    <source>
        <dbReference type="Proteomes" id="UP000053593"/>
    </source>
</evidence>
<reference evidence="2 3" key="1">
    <citation type="submission" date="2014-04" db="EMBL/GenBank/DDBJ databases">
        <title>Evolutionary Origins and Diversification of the Mycorrhizal Mutualists.</title>
        <authorList>
            <consortium name="DOE Joint Genome Institute"/>
            <consortium name="Mycorrhizal Genomics Consortium"/>
            <person name="Kohler A."/>
            <person name="Kuo A."/>
            <person name="Nagy L.G."/>
            <person name="Floudas D."/>
            <person name="Copeland A."/>
            <person name="Barry K.W."/>
            <person name="Cichocki N."/>
            <person name="Veneault-Fourrey C."/>
            <person name="LaButti K."/>
            <person name="Lindquist E.A."/>
            <person name="Lipzen A."/>
            <person name="Lundell T."/>
            <person name="Morin E."/>
            <person name="Murat C."/>
            <person name="Riley R."/>
            <person name="Ohm R."/>
            <person name="Sun H."/>
            <person name="Tunlid A."/>
            <person name="Henrissat B."/>
            <person name="Grigoriev I.V."/>
            <person name="Hibbett D.S."/>
            <person name="Martin F."/>
        </authorList>
    </citation>
    <scope>NUCLEOTIDE SEQUENCE [LARGE SCALE GENOMIC DNA]</scope>
    <source>
        <strain evidence="2 3">FD-317 M1</strain>
    </source>
</reference>
<dbReference type="HOGENOM" id="CLU_2740265_0_0_1"/>
<feature type="region of interest" description="Disordered" evidence="1">
    <location>
        <begin position="1"/>
        <end position="34"/>
    </location>
</feature>
<protein>
    <submittedName>
        <fullName evidence="2">Uncharacterized protein</fullName>
    </submittedName>
</protein>
<keyword evidence="3" id="KW-1185">Reference proteome</keyword>
<proteinExistence type="predicted"/>
<dbReference type="EMBL" id="KN834853">
    <property type="protein sequence ID" value="KIK51841.1"/>
    <property type="molecule type" value="Genomic_DNA"/>
</dbReference>
<name>A0A0D0BBU0_9AGAR</name>
<dbReference type="PROSITE" id="PS51257">
    <property type="entry name" value="PROKAR_LIPOPROTEIN"/>
    <property type="match status" value="1"/>
</dbReference>